<dbReference type="PANTHER" id="PTHR43649">
    <property type="entry name" value="ARABINOSE-BINDING PROTEIN-RELATED"/>
    <property type="match status" value="1"/>
</dbReference>
<keyword evidence="3" id="KW-0813">Transport</keyword>
<comment type="similarity">
    <text evidence="2">Belongs to the bacterial solute-binding protein 1 family.</text>
</comment>
<accession>A0A4R1RM93</accession>
<reference evidence="5 6" key="1">
    <citation type="submission" date="2019-03" db="EMBL/GenBank/DDBJ databases">
        <title>Genomic Encyclopedia of Type Strains, Phase IV (KMG-IV): sequencing the most valuable type-strain genomes for metagenomic binning, comparative biology and taxonomic classification.</title>
        <authorList>
            <person name="Goeker M."/>
        </authorList>
    </citation>
    <scope>NUCLEOTIDE SEQUENCE [LARGE SCALE GENOMIC DNA]</scope>
    <source>
        <strain evidence="5 6">LX-B</strain>
    </source>
</reference>
<organism evidence="5 6">
    <name type="scientific">Hydrogenispora ethanolica</name>
    <dbReference type="NCBI Taxonomy" id="1082276"/>
    <lineage>
        <taxon>Bacteria</taxon>
        <taxon>Bacillati</taxon>
        <taxon>Bacillota</taxon>
        <taxon>Hydrogenispora</taxon>
    </lineage>
</organism>
<comment type="caution">
    <text evidence="5">The sequence shown here is derived from an EMBL/GenBank/DDBJ whole genome shotgun (WGS) entry which is preliminary data.</text>
</comment>
<evidence type="ECO:0000256" key="4">
    <source>
        <dbReference type="ARBA" id="ARBA00022729"/>
    </source>
</evidence>
<keyword evidence="6" id="KW-1185">Reference proteome</keyword>
<evidence type="ECO:0000256" key="3">
    <source>
        <dbReference type="ARBA" id="ARBA00022448"/>
    </source>
</evidence>
<evidence type="ECO:0000256" key="2">
    <source>
        <dbReference type="ARBA" id="ARBA00008520"/>
    </source>
</evidence>
<dbReference type="PANTHER" id="PTHR43649:SF31">
    <property type="entry name" value="SN-GLYCEROL-3-PHOSPHATE-BINDING PERIPLASMIC PROTEIN UGPB"/>
    <property type="match status" value="1"/>
</dbReference>
<dbReference type="Gene3D" id="3.40.190.10">
    <property type="entry name" value="Periplasmic binding protein-like II"/>
    <property type="match status" value="1"/>
</dbReference>
<sequence>MKKLWRFLFPMFVLFLCLQVVICYGKAGTVTIRVMDWSDSTKSIREEVFRDYMRKHPNIKIEYTQLTIDQYKNTILTAVKSNDTPDLFPVPPGIKLAATVADGWYQPMNRFLDKKFTNSFIDGTFIEGTTMIGGKIYSLPEWLTLPSTAVFYNKKLLKEAGLDPEKPPKTYSKFREYAKKITEAGKGKYYGIIEGGKQLNRWKSTAQDWSSLGGSGLNEYTPVSLATGKPTFDSKAVLDTFELFKSLAEDKSFHPYTMNISAPEARALFAQGQAGFIVQGSWCIAPWKKDNPNLQLGVMAPPLPDDGRKGSVALFTAGAWMGLSAKSKHPKEAMAVLKDLYRADAAGYQAKVVASGAFFSAVKGVNDKFLKDPDLMAYYKVFSEYGRFAPDPIIRNPEIAQVFAEIKEIHPNLAELLQGTVAGAIKDPARDLRELSQKSEAELIRAVDAAKTKGAKVKITDFKFANWDPMKDYVAKDYAKLK</sequence>
<protein>
    <submittedName>
        <fullName evidence="5">Carbohydrate ABC transporter substrate-binding protein (CUT1 family)</fullName>
    </submittedName>
</protein>
<dbReference type="CDD" id="cd13585">
    <property type="entry name" value="PBP2_TMBP_like"/>
    <property type="match status" value="1"/>
</dbReference>
<evidence type="ECO:0000256" key="1">
    <source>
        <dbReference type="ARBA" id="ARBA00004196"/>
    </source>
</evidence>
<dbReference type="RefSeq" id="WP_165907990.1">
    <property type="nucleotide sequence ID" value="NZ_SLUN01000014.1"/>
</dbReference>
<comment type="subcellular location">
    <subcellularLocation>
        <location evidence="1">Cell envelope</location>
    </subcellularLocation>
</comment>
<dbReference type="EMBL" id="SLUN01000014">
    <property type="protein sequence ID" value="TCL67383.1"/>
    <property type="molecule type" value="Genomic_DNA"/>
</dbReference>
<dbReference type="AlphaFoldDB" id="A0A4R1RM93"/>
<dbReference type="SUPFAM" id="SSF53850">
    <property type="entry name" value="Periplasmic binding protein-like II"/>
    <property type="match status" value="1"/>
</dbReference>
<gene>
    <name evidence="5" type="ORF">EDC14_101472</name>
</gene>
<proteinExistence type="inferred from homology"/>
<evidence type="ECO:0000313" key="5">
    <source>
        <dbReference type="EMBL" id="TCL67383.1"/>
    </source>
</evidence>
<dbReference type="Proteomes" id="UP000295008">
    <property type="component" value="Unassembled WGS sequence"/>
</dbReference>
<keyword evidence="4" id="KW-0732">Signal</keyword>
<dbReference type="GO" id="GO:0030313">
    <property type="term" value="C:cell envelope"/>
    <property type="evidence" value="ECO:0007669"/>
    <property type="project" value="UniProtKB-SubCell"/>
</dbReference>
<name>A0A4R1RM93_HYDET</name>
<evidence type="ECO:0000313" key="6">
    <source>
        <dbReference type="Proteomes" id="UP000295008"/>
    </source>
</evidence>
<dbReference type="InterPro" id="IPR050490">
    <property type="entry name" value="Bact_solute-bd_prot1"/>
</dbReference>
<dbReference type="Pfam" id="PF01547">
    <property type="entry name" value="SBP_bac_1"/>
    <property type="match status" value="1"/>
</dbReference>
<dbReference type="InterPro" id="IPR006059">
    <property type="entry name" value="SBP"/>
</dbReference>